<dbReference type="eggNOG" id="COG0294">
    <property type="taxonomic scope" value="Bacteria"/>
</dbReference>
<evidence type="ECO:0000256" key="6">
    <source>
        <dbReference type="ARBA" id="ARBA00022723"/>
    </source>
</evidence>
<dbReference type="InterPro" id="IPR000489">
    <property type="entry name" value="Pterin-binding_dom"/>
</dbReference>
<comment type="catalytic activity">
    <reaction evidence="1">
        <text>(7,8-dihydropterin-6-yl)methyl diphosphate + 4-aminobenzoate = 7,8-dihydropteroate + diphosphate</text>
        <dbReference type="Rhea" id="RHEA:19949"/>
        <dbReference type="ChEBI" id="CHEBI:17836"/>
        <dbReference type="ChEBI" id="CHEBI:17839"/>
        <dbReference type="ChEBI" id="CHEBI:33019"/>
        <dbReference type="ChEBI" id="CHEBI:72950"/>
        <dbReference type="EC" id="2.5.1.15"/>
    </reaction>
</comment>
<dbReference type="Proteomes" id="UP000007013">
    <property type="component" value="Chromosome"/>
</dbReference>
<organism evidence="10 11">
    <name type="scientific">Opitutus terrae (strain DSM 11246 / JCM 15787 / PB90-1)</name>
    <dbReference type="NCBI Taxonomy" id="452637"/>
    <lineage>
        <taxon>Bacteria</taxon>
        <taxon>Pseudomonadati</taxon>
        <taxon>Verrucomicrobiota</taxon>
        <taxon>Opitutia</taxon>
        <taxon>Opitutales</taxon>
        <taxon>Opitutaceae</taxon>
        <taxon>Opitutus</taxon>
    </lineage>
</organism>
<keyword evidence="5 10" id="KW-0808">Transferase</keyword>
<keyword evidence="7" id="KW-0460">Magnesium</keyword>
<dbReference type="SUPFAM" id="SSF51717">
    <property type="entry name" value="Dihydropteroate synthetase-like"/>
    <property type="match status" value="2"/>
</dbReference>
<protein>
    <recommendedName>
        <fullName evidence="4">dihydropteroate synthase</fullName>
        <ecNumber evidence="4">2.5.1.15</ecNumber>
    </recommendedName>
</protein>
<evidence type="ECO:0000256" key="2">
    <source>
        <dbReference type="ARBA" id="ARBA00001946"/>
    </source>
</evidence>
<evidence type="ECO:0000259" key="9">
    <source>
        <dbReference type="PROSITE" id="PS50972"/>
    </source>
</evidence>
<evidence type="ECO:0000256" key="1">
    <source>
        <dbReference type="ARBA" id="ARBA00000012"/>
    </source>
</evidence>
<name>B1ZQM3_OPITP</name>
<dbReference type="OrthoDB" id="9811744at2"/>
<dbReference type="InterPro" id="IPR045031">
    <property type="entry name" value="DHP_synth-like"/>
</dbReference>
<dbReference type="HOGENOM" id="CLU_008023_0_2_0"/>
<dbReference type="AlphaFoldDB" id="B1ZQM3"/>
<dbReference type="GO" id="GO:0046872">
    <property type="term" value="F:metal ion binding"/>
    <property type="evidence" value="ECO:0007669"/>
    <property type="project" value="UniProtKB-KW"/>
</dbReference>
<evidence type="ECO:0000256" key="3">
    <source>
        <dbReference type="ARBA" id="ARBA00004763"/>
    </source>
</evidence>
<evidence type="ECO:0000256" key="7">
    <source>
        <dbReference type="ARBA" id="ARBA00022842"/>
    </source>
</evidence>
<dbReference type="GO" id="GO:0004156">
    <property type="term" value="F:dihydropteroate synthase activity"/>
    <property type="evidence" value="ECO:0007669"/>
    <property type="project" value="UniProtKB-EC"/>
</dbReference>
<dbReference type="GO" id="GO:0046656">
    <property type="term" value="P:folic acid biosynthetic process"/>
    <property type="evidence" value="ECO:0007669"/>
    <property type="project" value="UniProtKB-KW"/>
</dbReference>
<dbReference type="CDD" id="cd00739">
    <property type="entry name" value="DHPS"/>
    <property type="match status" value="1"/>
</dbReference>
<dbReference type="PANTHER" id="PTHR20941:SF1">
    <property type="entry name" value="FOLIC ACID SYNTHESIS PROTEIN FOL1"/>
    <property type="match status" value="1"/>
</dbReference>
<dbReference type="STRING" id="452637.Oter_2350"/>
<dbReference type="GO" id="GO:0046654">
    <property type="term" value="P:tetrahydrofolate biosynthetic process"/>
    <property type="evidence" value="ECO:0007669"/>
    <property type="project" value="TreeGrafter"/>
</dbReference>
<evidence type="ECO:0000256" key="4">
    <source>
        <dbReference type="ARBA" id="ARBA00012458"/>
    </source>
</evidence>
<dbReference type="PANTHER" id="PTHR20941">
    <property type="entry name" value="FOLATE SYNTHESIS PROTEINS"/>
    <property type="match status" value="1"/>
</dbReference>
<gene>
    <name evidence="10" type="ordered locus">Oter_2350</name>
</gene>
<keyword evidence="8" id="KW-0289">Folate biosynthesis</keyword>
<comment type="pathway">
    <text evidence="3">Cofactor biosynthesis; tetrahydrofolate biosynthesis; 7,8-dihydrofolate from 2-amino-4-hydroxy-6-hydroxymethyl-7,8-dihydropteridine diphosphate and 4-aminobenzoate: step 1/2.</text>
</comment>
<dbReference type="PROSITE" id="PS00792">
    <property type="entry name" value="DHPS_1"/>
    <property type="match status" value="1"/>
</dbReference>
<dbReference type="KEGG" id="ote:Oter_2350"/>
<dbReference type="EMBL" id="CP001032">
    <property type="protein sequence ID" value="ACB75632.1"/>
    <property type="molecule type" value="Genomic_DNA"/>
</dbReference>
<sequence>MQSWASPHGRPLPPVGQRTLVMGVLNVTPDSFSDGGQLPTREAVVARAREMMASGADVLDIGGESTRPGAAWVSADDELARVLPAITAVRQALPDVPLSIDTYKAEVAEAAVAAGADIINDVWGLAFGLSAEERARWREPARDVAGVVDPGRLWERLPAHRPGSPSPATNAASPLRVSPMALAAARTKAPVILMHNRLDRNYRDFWGDMLLDLQMSLALACAAGIPPHQLWLDPGFGFAKTPAHNLEVLRELRRIVALGFPVLVGTSRKSTLGLVLGTGVDDRCEAGGATIVWAIQQGCAMVRVHDVRESVRFARTADAIKAGLNFSPPDHG</sequence>
<dbReference type="PROSITE" id="PS50972">
    <property type="entry name" value="PTERIN_BINDING"/>
    <property type="match status" value="1"/>
</dbReference>
<comment type="cofactor">
    <cofactor evidence="2">
        <name>Mg(2+)</name>
        <dbReference type="ChEBI" id="CHEBI:18420"/>
    </cofactor>
</comment>
<evidence type="ECO:0000256" key="5">
    <source>
        <dbReference type="ARBA" id="ARBA00022679"/>
    </source>
</evidence>
<dbReference type="Pfam" id="PF00809">
    <property type="entry name" value="Pterin_bind"/>
    <property type="match status" value="2"/>
</dbReference>
<keyword evidence="6" id="KW-0479">Metal-binding</keyword>
<dbReference type="Gene3D" id="3.20.20.20">
    <property type="entry name" value="Dihydropteroate synthase-like"/>
    <property type="match status" value="1"/>
</dbReference>
<feature type="domain" description="Pterin-binding" evidence="9">
    <location>
        <begin position="19"/>
        <end position="315"/>
    </location>
</feature>
<evidence type="ECO:0000256" key="8">
    <source>
        <dbReference type="ARBA" id="ARBA00022909"/>
    </source>
</evidence>
<dbReference type="InterPro" id="IPR006390">
    <property type="entry name" value="DHP_synth_dom"/>
</dbReference>
<dbReference type="GO" id="GO:0005829">
    <property type="term" value="C:cytosol"/>
    <property type="evidence" value="ECO:0007669"/>
    <property type="project" value="TreeGrafter"/>
</dbReference>
<dbReference type="InterPro" id="IPR011005">
    <property type="entry name" value="Dihydropteroate_synth-like_sf"/>
</dbReference>
<dbReference type="RefSeq" id="WP_012375169.1">
    <property type="nucleotide sequence ID" value="NC_010571.1"/>
</dbReference>
<evidence type="ECO:0000313" key="11">
    <source>
        <dbReference type="Proteomes" id="UP000007013"/>
    </source>
</evidence>
<dbReference type="EC" id="2.5.1.15" evidence="4"/>
<keyword evidence="11" id="KW-1185">Reference proteome</keyword>
<dbReference type="PROSITE" id="PS00793">
    <property type="entry name" value="DHPS_2"/>
    <property type="match status" value="1"/>
</dbReference>
<accession>B1ZQM3</accession>
<reference evidence="10 11" key="1">
    <citation type="journal article" date="2011" name="J. Bacteriol.">
        <title>Genome sequence of the verrucomicrobium Opitutus terrae PB90-1, an abundant inhabitant of rice paddy soil ecosystems.</title>
        <authorList>
            <person name="van Passel M.W."/>
            <person name="Kant R."/>
            <person name="Palva A."/>
            <person name="Copeland A."/>
            <person name="Lucas S."/>
            <person name="Lapidus A."/>
            <person name="Glavina del Rio T."/>
            <person name="Pitluck S."/>
            <person name="Goltsman E."/>
            <person name="Clum A."/>
            <person name="Sun H."/>
            <person name="Schmutz J."/>
            <person name="Larimer F.W."/>
            <person name="Land M.L."/>
            <person name="Hauser L."/>
            <person name="Kyrpides N."/>
            <person name="Mikhailova N."/>
            <person name="Richardson P.P."/>
            <person name="Janssen P.H."/>
            <person name="de Vos W.M."/>
            <person name="Smidt H."/>
        </authorList>
    </citation>
    <scope>NUCLEOTIDE SEQUENCE [LARGE SCALE GENOMIC DNA]</scope>
    <source>
        <strain evidence="11">DSM 11246 / JCM 15787 / PB90-1</strain>
    </source>
</reference>
<proteinExistence type="predicted"/>
<evidence type="ECO:0000313" key="10">
    <source>
        <dbReference type="EMBL" id="ACB75632.1"/>
    </source>
</evidence>